<comment type="caution">
    <text evidence="2">The sequence shown here is derived from an EMBL/GenBank/DDBJ whole genome shotgun (WGS) entry which is preliminary data.</text>
</comment>
<evidence type="ECO:0000313" key="3">
    <source>
        <dbReference type="Proteomes" id="UP001519460"/>
    </source>
</evidence>
<protein>
    <submittedName>
        <fullName evidence="2">Uncharacterized protein</fullName>
    </submittedName>
</protein>
<reference evidence="2 3" key="1">
    <citation type="journal article" date="2023" name="Sci. Data">
        <title>Genome assembly of the Korean intertidal mud-creeper Batillaria attramentaria.</title>
        <authorList>
            <person name="Patra A.K."/>
            <person name="Ho P.T."/>
            <person name="Jun S."/>
            <person name="Lee S.J."/>
            <person name="Kim Y."/>
            <person name="Won Y.J."/>
        </authorList>
    </citation>
    <scope>NUCLEOTIDE SEQUENCE [LARGE SCALE GENOMIC DNA]</scope>
    <source>
        <strain evidence="2">Wonlab-2016</strain>
    </source>
</reference>
<accession>A0ABD0KX88</accession>
<feature type="region of interest" description="Disordered" evidence="1">
    <location>
        <begin position="29"/>
        <end position="54"/>
    </location>
</feature>
<dbReference type="Proteomes" id="UP001519460">
    <property type="component" value="Unassembled WGS sequence"/>
</dbReference>
<dbReference type="EMBL" id="JACVVK020000115">
    <property type="protein sequence ID" value="KAK7491410.1"/>
    <property type="molecule type" value="Genomic_DNA"/>
</dbReference>
<evidence type="ECO:0000256" key="1">
    <source>
        <dbReference type="SAM" id="MobiDB-lite"/>
    </source>
</evidence>
<name>A0ABD0KX88_9CAEN</name>
<dbReference type="AlphaFoldDB" id="A0ABD0KX88"/>
<sequence length="116" mass="12851">MKSGNSFDASTALPFSQAWLTPNGVRLQSQSRSQFPPFTPQTLKPTTHRARSFSTSPEFCPACMTMTVMVYGKFGEMTWGLSVTATAKPRSGLHVTEHVSGYERFTFFSSSKQLKS</sequence>
<feature type="compositionally biased region" description="Polar residues" evidence="1">
    <location>
        <begin position="29"/>
        <end position="45"/>
    </location>
</feature>
<gene>
    <name evidence="2" type="ORF">BaRGS_00017388</name>
</gene>
<keyword evidence="3" id="KW-1185">Reference proteome</keyword>
<organism evidence="2 3">
    <name type="scientific">Batillaria attramentaria</name>
    <dbReference type="NCBI Taxonomy" id="370345"/>
    <lineage>
        <taxon>Eukaryota</taxon>
        <taxon>Metazoa</taxon>
        <taxon>Spiralia</taxon>
        <taxon>Lophotrochozoa</taxon>
        <taxon>Mollusca</taxon>
        <taxon>Gastropoda</taxon>
        <taxon>Caenogastropoda</taxon>
        <taxon>Sorbeoconcha</taxon>
        <taxon>Cerithioidea</taxon>
        <taxon>Batillariidae</taxon>
        <taxon>Batillaria</taxon>
    </lineage>
</organism>
<proteinExistence type="predicted"/>
<evidence type="ECO:0000313" key="2">
    <source>
        <dbReference type="EMBL" id="KAK7491410.1"/>
    </source>
</evidence>